<keyword evidence="2" id="KW-0285">Flavoprotein</keyword>
<dbReference type="InterPro" id="IPR002938">
    <property type="entry name" value="FAD-bd"/>
</dbReference>
<dbReference type="GO" id="GO:0071949">
    <property type="term" value="F:FAD binding"/>
    <property type="evidence" value="ECO:0007669"/>
    <property type="project" value="InterPro"/>
</dbReference>
<reference evidence="7 8" key="1">
    <citation type="submission" date="2019-04" db="EMBL/GenBank/DDBJ databases">
        <title>Friends and foes A comparative genomics study of 23 Aspergillus species from section Flavi.</title>
        <authorList>
            <consortium name="DOE Joint Genome Institute"/>
            <person name="Kjaerbolling I."/>
            <person name="Vesth T."/>
            <person name="Frisvad J.C."/>
            <person name="Nybo J.L."/>
            <person name="Theobald S."/>
            <person name="Kildgaard S."/>
            <person name="Isbrandt T."/>
            <person name="Kuo A."/>
            <person name="Sato A."/>
            <person name="Lyhne E.K."/>
            <person name="Kogle M.E."/>
            <person name="Wiebenga A."/>
            <person name="Kun R.S."/>
            <person name="Lubbers R.J."/>
            <person name="Makela M.R."/>
            <person name="Barry K."/>
            <person name="Chovatia M."/>
            <person name="Clum A."/>
            <person name="Daum C."/>
            <person name="Haridas S."/>
            <person name="He G."/>
            <person name="LaButti K."/>
            <person name="Lipzen A."/>
            <person name="Mondo S."/>
            <person name="Riley R."/>
            <person name="Salamov A."/>
            <person name="Simmons B.A."/>
            <person name="Magnuson J.K."/>
            <person name="Henrissat B."/>
            <person name="Mortensen U.H."/>
            <person name="Larsen T.O."/>
            <person name="Devries R.P."/>
            <person name="Grigoriev I.V."/>
            <person name="Machida M."/>
            <person name="Baker S.E."/>
            <person name="Andersen M.R."/>
        </authorList>
    </citation>
    <scope>NUCLEOTIDE SEQUENCE [LARGE SCALE GENOMIC DNA]</scope>
    <source>
        <strain evidence="7 8">CBS 151.66</strain>
    </source>
</reference>
<dbReference type="Proteomes" id="UP000326565">
    <property type="component" value="Unassembled WGS sequence"/>
</dbReference>
<dbReference type="GO" id="GO:0004497">
    <property type="term" value="F:monooxygenase activity"/>
    <property type="evidence" value="ECO:0007669"/>
    <property type="project" value="UniProtKB-KW"/>
</dbReference>
<evidence type="ECO:0000259" key="6">
    <source>
        <dbReference type="Pfam" id="PF01494"/>
    </source>
</evidence>
<dbReference type="PANTHER" id="PTHR13789">
    <property type="entry name" value="MONOOXYGENASE"/>
    <property type="match status" value="1"/>
</dbReference>
<evidence type="ECO:0000313" key="7">
    <source>
        <dbReference type="EMBL" id="KAB8068907.1"/>
    </source>
</evidence>
<keyword evidence="4" id="KW-0560">Oxidoreductase</keyword>
<dbReference type="SUPFAM" id="SSF51905">
    <property type="entry name" value="FAD/NAD(P)-binding domain"/>
    <property type="match status" value="1"/>
</dbReference>
<evidence type="ECO:0000256" key="2">
    <source>
        <dbReference type="ARBA" id="ARBA00022630"/>
    </source>
</evidence>
<evidence type="ECO:0000256" key="5">
    <source>
        <dbReference type="ARBA" id="ARBA00023033"/>
    </source>
</evidence>
<dbReference type="EMBL" id="ML732367">
    <property type="protein sequence ID" value="KAB8068907.1"/>
    <property type="molecule type" value="Genomic_DNA"/>
</dbReference>
<dbReference type="InterPro" id="IPR036188">
    <property type="entry name" value="FAD/NAD-bd_sf"/>
</dbReference>
<dbReference type="AlphaFoldDB" id="A0A5N5WMI0"/>
<gene>
    <name evidence="7" type="ORF">BDV29DRAFT_199031</name>
</gene>
<evidence type="ECO:0000256" key="3">
    <source>
        <dbReference type="ARBA" id="ARBA00022827"/>
    </source>
</evidence>
<keyword evidence="3" id="KW-0274">FAD</keyword>
<protein>
    <recommendedName>
        <fullName evidence="6">FAD-binding domain-containing protein</fullName>
    </recommendedName>
</protein>
<keyword evidence="8" id="KW-1185">Reference proteome</keyword>
<sequence>MQTQVLIAGGGIGGLTLAALCWKIGIPCKVLERSTALEPVGARISLAPNALRVLDQLGLYEYIRWEGSPVRKIRVYRNQAKWSEIDFQWLEGAFGYLVYSIERHSFHGRLYEAAGGAETVILGAEVVEVVHPSPTESEVTVVLADGRRYKGDVLVGADGVRSVFTGRVHLSGYTAPLTHLGPAEEGIAHWLFYDRSNLTTWPCKDHHQWFVGAVTSQLKQPDRSVWKHADVDTINSVYGHEYHPFAPSGFFREITNKAERVVASDVFHQTAFPPMAAGRIALIGDATHAMTSFFGQGACQAIEDATELANALALSFEKPETMEATLQVYRQSRWQWALQWLYGHQPNLKRMGCGV</sequence>
<evidence type="ECO:0000313" key="8">
    <source>
        <dbReference type="Proteomes" id="UP000326565"/>
    </source>
</evidence>
<evidence type="ECO:0000256" key="1">
    <source>
        <dbReference type="ARBA" id="ARBA00007992"/>
    </source>
</evidence>
<dbReference type="PANTHER" id="PTHR13789:SF309">
    <property type="entry name" value="PUTATIVE (AFU_ORTHOLOGUE AFUA_6G14510)-RELATED"/>
    <property type="match status" value="1"/>
</dbReference>
<dbReference type="InterPro" id="IPR050493">
    <property type="entry name" value="FAD-dep_Monooxygenase_BioMet"/>
</dbReference>
<dbReference type="OrthoDB" id="16820at2759"/>
<name>A0A5N5WMI0_9EURO</name>
<keyword evidence="5" id="KW-0503">Monooxygenase</keyword>
<dbReference type="Pfam" id="PF01494">
    <property type="entry name" value="FAD_binding_3"/>
    <property type="match status" value="1"/>
</dbReference>
<proteinExistence type="inferred from homology"/>
<dbReference type="Gene3D" id="3.50.50.60">
    <property type="entry name" value="FAD/NAD(P)-binding domain"/>
    <property type="match status" value="1"/>
</dbReference>
<comment type="similarity">
    <text evidence="1">Belongs to the paxM FAD-dependent monooxygenase family.</text>
</comment>
<organism evidence="7 8">
    <name type="scientific">Aspergillus leporis</name>
    <dbReference type="NCBI Taxonomy" id="41062"/>
    <lineage>
        <taxon>Eukaryota</taxon>
        <taxon>Fungi</taxon>
        <taxon>Dikarya</taxon>
        <taxon>Ascomycota</taxon>
        <taxon>Pezizomycotina</taxon>
        <taxon>Eurotiomycetes</taxon>
        <taxon>Eurotiomycetidae</taxon>
        <taxon>Eurotiales</taxon>
        <taxon>Aspergillaceae</taxon>
        <taxon>Aspergillus</taxon>
        <taxon>Aspergillus subgen. Circumdati</taxon>
    </lineage>
</organism>
<dbReference type="PRINTS" id="PR00420">
    <property type="entry name" value="RNGMNOXGNASE"/>
</dbReference>
<accession>A0A5N5WMI0</accession>
<feature type="domain" description="FAD-binding" evidence="6">
    <location>
        <begin position="2"/>
        <end position="337"/>
    </location>
</feature>
<evidence type="ECO:0000256" key="4">
    <source>
        <dbReference type="ARBA" id="ARBA00023002"/>
    </source>
</evidence>